<dbReference type="Gene3D" id="1.10.10.60">
    <property type="entry name" value="Homeodomain-like"/>
    <property type="match status" value="1"/>
</dbReference>
<dbReference type="InterPro" id="IPR011681">
    <property type="entry name" value="GcrA"/>
</dbReference>
<dbReference type="EMBL" id="SJST01000001">
    <property type="protein sequence ID" value="TCD16500.1"/>
    <property type="molecule type" value="Genomic_DNA"/>
</dbReference>
<proteinExistence type="predicted"/>
<evidence type="ECO:0000313" key="2">
    <source>
        <dbReference type="EMBL" id="TCD16500.1"/>
    </source>
</evidence>
<dbReference type="AlphaFoldDB" id="A0A4R0PJB5"/>
<feature type="region of interest" description="Disordered" evidence="1">
    <location>
        <begin position="42"/>
        <end position="84"/>
    </location>
</feature>
<dbReference type="RefSeq" id="WP_131565422.1">
    <property type="nucleotide sequence ID" value="NZ_JAINFK010000001.1"/>
</dbReference>
<dbReference type="Proteomes" id="UP000291301">
    <property type="component" value="Unassembled WGS sequence"/>
</dbReference>
<evidence type="ECO:0000256" key="1">
    <source>
        <dbReference type="SAM" id="MobiDB-lite"/>
    </source>
</evidence>
<evidence type="ECO:0000313" key="3">
    <source>
        <dbReference type="Proteomes" id="UP000291301"/>
    </source>
</evidence>
<sequence>MSWTDERVELLKKLWTDGLSASQIAAQLGGVTRNAVIGKVHRLKLSGRAKSPSSGAPKMKRPSAPRPSAPRNGGYSGGGRGGTTTVTHAVGATMVKSEVGLQTLAKADHRPIEDIIVPISKHVALVDLNENTCKWPQGDPLTDEFHFCGHQSEESSPYCKYHARLAFQPSSERKRSR</sequence>
<reference evidence="2 3" key="1">
    <citation type="journal article" date="2015" name="Antonie Van Leeuwenhoek">
        <title>Oricola cellulosilytica gen. nov., sp. nov., a cellulose-degrading bacterium of the family Phyllobacteriaceae isolated from surface seashore water, and emended descriptions of Mesorhizobium loti and Phyllobacterium myrsinacearum.</title>
        <authorList>
            <person name="Hameed A."/>
            <person name="Shahina M."/>
            <person name="Lai W.A."/>
            <person name="Lin S.Y."/>
            <person name="Young L.S."/>
            <person name="Liu Y.C."/>
            <person name="Hsu Y.H."/>
            <person name="Young C.C."/>
        </authorList>
    </citation>
    <scope>NUCLEOTIDE SEQUENCE [LARGE SCALE GENOMIC DNA]</scope>
    <source>
        <strain evidence="2 3">KCTC 52183</strain>
    </source>
</reference>
<organism evidence="2 3">
    <name type="scientific">Oricola cellulosilytica</name>
    <dbReference type="NCBI Taxonomy" id="1429082"/>
    <lineage>
        <taxon>Bacteria</taxon>
        <taxon>Pseudomonadati</taxon>
        <taxon>Pseudomonadota</taxon>
        <taxon>Alphaproteobacteria</taxon>
        <taxon>Hyphomicrobiales</taxon>
        <taxon>Ahrensiaceae</taxon>
        <taxon>Oricola</taxon>
    </lineage>
</organism>
<gene>
    <name evidence="2" type="ORF">E0D97_03510</name>
</gene>
<accession>A0A4R0PJB5</accession>
<comment type="caution">
    <text evidence="2">The sequence shown here is derived from an EMBL/GenBank/DDBJ whole genome shotgun (WGS) entry which is preliminary data.</text>
</comment>
<name>A0A4R0PJB5_9HYPH</name>
<protein>
    <submittedName>
        <fullName evidence="2">GcrA cell cycle regulator</fullName>
    </submittedName>
</protein>
<keyword evidence="3" id="KW-1185">Reference proteome</keyword>
<dbReference type="Pfam" id="PF07750">
    <property type="entry name" value="GcrA"/>
    <property type="match status" value="1"/>
</dbReference>